<keyword evidence="3" id="KW-1185">Reference proteome</keyword>
<dbReference type="InterPro" id="IPR023346">
    <property type="entry name" value="Lysozyme-like_dom_sf"/>
</dbReference>
<geneLocation type="plasmid" evidence="1">
    <name>pTfr446</name>
</geneLocation>
<accession>A0A8B0SHX2</accession>
<organism evidence="2">
    <name type="scientific">Thiothrix fructosivorans</name>
    <dbReference type="NCBI Taxonomy" id="111770"/>
    <lineage>
        <taxon>Bacteria</taxon>
        <taxon>Pseudomonadati</taxon>
        <taxon>Pseudomonadota</taxon>
        <taxon>Gammaproteobacteria</taxon>
        <taxon>Thiotrichales</taxon>
        <taxon>Thiotrichaceae</taxon>
        <taxon>Thiothrix</taxon>
    </lineage>
</organism>
<keyword evidence="1" id="KW-0614">Plasmid</keyword>
<dbReference type="PROSITE" id="PS00018">
    <property type="entry name" value="EF_HAND_1"/>
    <property type="match status" value="1"/>
</dbReference>
<dbReference type="Proteomes" id="UP000664466">
    <property type="component" value="Unassembled WGS sequence"/>
</dbReference>
<sequence>MEIYRFNCRTDDKTAWKCSADIINKSSDIKKEYKTFNTPEYTGLRDKIAEYISKNQDKLLPGNNTVDIPASILGDALQSKAKQDSNKNKQPLNTQANKKAAIQGKHPIQYMGTVQKRYPEEASEFTSELLSFCNKHRIEPNTLMKLMAVETGGKFDTTTQNEDGYAFGLIQFTRQAANDIGVPWETIKSASLVEQFQYAEKYLEKQARNQGVNLADLNLENLYLLILYPKGIKSPPDADAIVIPATDVRSYNSNISINEKDGDNDGFIERGDIRARIAKW</sequence>
<evidence type="ECO:0008006" key="4">
    <source>
        <dbReference type="Google" id="ProtNLM"/>
    </source>
</evidence>
<dbReference type="RefSeq" id="WP_207249506.1">
    <property type="nucleotide sequence ID" value="NZ_JAFMPM010000005.1"/>
</dbReference>
<dbReference type="AlphaFoldDB" id="A0A8B0SHX2"/>
<evidence type="ECO:0000313" key="1">
    <source>
        <dbReference type="EMBL" id="MBO0611605.1"/>
    </source>
</evidence>
<proteinExistence type="predicted"/>
<protein>
    <recommendedName>
        <fullName evidence="4">Transglycosylase SLT domain-containing protein</fullName>
    </recommendedName>
</protein>
<evidence type="ECO:0000313" key="2">
    <source>
        <dbReference type="EMBL" id="QTX10731.1"/>
    </source>
</evidence>
<dbReference type="InterPro" id="IPR018247">
    <property type="entry name" value="EF_Hand_1_Ca_BS"/>
</dbReference>
<gene>
    <name evidence="1" type="ORF">J1836_01505</name>
    <name evidence="2" type="ORF">J1836_019565</name>
</gene>
<dbReference type="SUPFAM" id="SSF53955">
    <property type="entry name" value="Lysozyme-like"/>
    <property type="match status" value="1"/>
</dbReference>
<reference evidence="1 3" key="1">
    <citation type="submission" date="2021-03" db="EMBL/GenBank/DDBJ databases">
        <title>Draft genome and methylome analysis of Thiotrix fructosivoruns ATCC 49748.</title>
        <authorList>
            <person name="Fomenkov A."/>
            <person name="Grabovich M.Y."/>
            <person name="Roberts R.J."/>
        </authorList>
    </citation>
    <scope>NUCLEOTIDE SEQUENCE [LARGE SCALE GENOMIC DNA]</scope>
    <source>
        <strain evidence="1 3">ATCC 49748</strain>
        <plasmid evidence="1">pTfr446</plasmid>
    </source>
</reference>
<dbReference type="EMBL" id="JAFMPM010000005">
    <property type="protein sequence ID" value="MBO0611605.1"/>
    <property type="molecule type" value="Genomic_DNA"/>
</dbReference>
<evidence type="ECO:0000313" key="3">
    <source>
        <dbReference type="Proteomes" id="UP000664466"/>
    </source>
</evidence>
<reference evidence="2" key="2">
    <citation type="submission" date="2021-04" db="EMBL/GenBank/DDBJ databases">
        <title>Complete Genome and methylome analysis of Thiothrix fructosivorans ATCC 49748.</title>
        <authorList>
            <person name="Fomenkov A."/>
            <person name="Sun L."/>
            <person name="Vincze T."/>
            <person name="Grabovich M.Y."/>
            <person name="Roberts R.J."/>
        </authorList>
    </citation>
    <scope>NUCLEOTIDE SEQUENCE</scope>
    <source>
        <strain evidence="2">ATCC 49748</strain>
    </source>
</reference>
<dbReference type="EMBL" id="CP072748">
    <property type="protein sequence ID" value="QTX10731.1"/>
    <property type="molecule type" value="Genomic_DNA"/>
</dbReference>
<name>A0A8B0SHX2_9GAMM</name>